<dbReference type="Pfam" id="PF08448">
    <property type="entry name" value="PAS_4"/>
    <property type="match status" value="3"/>
</dbReference>
<dbReference type="CDD" id="cd16922">
    <property type="entry name" value="HATPase_EvgS-ArcB-TorS-like"/>
    <property type="match status" value="1"/>
</dbReference>
<dbReference type="InterPro" id="IPR001789">
    <property type="entry name" value="Sig_transdc_resp-reg_receiver"/>
</dbReference>
<dbReference type="InterPro" id="IPR003661">
    <property type="entry name" value="HisK_dim/P_dom"/>
</dbReference>
<accession>A0ABP8MPC6</accession>
<dbReference type="Gene3D" id="2.10.70.100">
    <property type="match status" value="3"/>
</dbReference>
<reference evidence="14" key="1">
    <citation type="journal article" date="2019" name="Int. J. Syst. Evol. Microbiol.">
        <title>The Global Catalogue of Microorganisms (GCM) 10K type strain sequencing project: providing services to taxonomists for standard genome sequencing and annotation.</title>
        <authorList>
            <consortium name="The Broad Institute Genomics Platform"/>
            <consortium name="The Broad Institute Genome Sequencing Center for Infectious Disease"/>
            <person name="Wu L."/>
            <person name="Ma J."/>
        </authorList>
    </citation>
    <scope>NUCLEOTIDE SEQUENCE [LARGE SCALE GENOMIC DNA]</scope>
    <source>
        <strain evidence="14">JCM 17759</strain>
    </source>
</reference>
<feature type="domain" description="PAC" evidence="12">
    <location>
        <begin position="574"/>
        <end position="624"/>
    </location>
</feature>
<dbReference type="PANTHER" id="PTHR43047">
    <property type="entry name" value="TWO-COMPONENT HISTIDINE PROTEIN KINASE"/>
    <property type="match status" value="1"/>
</dbReference>
<dbReference type="Proteomes" id="UP001500840">
    <property type="component" value="Unassembled WGS sequence"/>
</dbReference>
<proteinExistence type="predicted"/>
<keyword evidence="3 6" id="KW-0597">Phosphoprotein</keyword>
<dbReference type="InterPro" id="IPR035965">
    <property type="entry name" value="PAS-like_dom_sf"/>
</dbReference>
<keyword evidence="5" id="KW-0418">Kinase</keyword>
<dbReference type="SMART" id="SM00448">
    <property type="entry name" value="REC"/>
    <property type="match status" value="1"/>
</dbReference>
<dbReference type="SMART" id="SM00065">
    <property type="entry name" value="GAF"/>
    <property type="match status" value="1"/>
</dbReference>
<evidence type="ECO:0000313" key="13">
    <source>
        <dbReference type="EMBL" id="GAA4453655.1"/>
    </source>
</evidence>
<dbReference type="SUPFAM" id="SSF55874">
    <property type="entry name" value="ATPase domain of HSP90 chaperone/DNA topoisomerase II/histidine kinase"/>
    <property type="match status" value="1"/>
</dbReference>
<evidence type="ECO:0000256" key="1">
    <source>
        <dbReference type="ARBA" id="ARBA00000085"/>
    </source>
</evidence>
<evidence type="ECO:0000256" key="2">
    <source>
        <dbReference type="ARBA" id="ARBA00012438"/>
    </source>
</evidence>
<dbReference type="RefSeq" id="WP_345322441.1">
    <property type="nucleotide sequence ID" value="NZ_BAABGA010000031.1"/>
</dbReference>
<dbReference type="InterPro" id="IPR003018">
    <property type="entry name" value="GAF"/>
</dbReference>
<dbReference type="InterPro" id="IPR005467">
    <property type="entry name" value="His_kinase_dom"/>
</dbReference>
<dbReference type="PRINTS" id="PR00344">
    <property type="entry name" value="BCTRLSENSOR"/>
</dbReference>
<dbReference type="CDD" id="cd00130">
    <property type="entry name" value="PAS"/>
    <property type="match status" value="3"/>
</dbReference>
<dbReference type="Pfam" id="PF00512">
    <property type="entry name" value="HisKA"/>
    <property type="match status" value="1"/>
</dbReference>
<feature type="domain" description="PAC" evidence="12">
    <location>
        <begin position="851"/>
        <end position="904"/>
    </location>
</feature>
<dbReference type="SUPFAM" id="SSF47384">
    <property type="entry name" value="Homodimeric domain of signal transducing histidine kinase"/>
    <property type="match status" value="1"/>
</dbReference>
<feature type="coiled-coil region" evidence="7">
    <location>
        <begin position="6"/>
        <end position="75"/>
    </location>
</feature>
<dbReference type="InterPro" id="IPR036890">
    <property type="entry name" value="HATPase_C_sf"/>
</dbReference>
<feature type="domain" description="PAC" evidence="12">
    <location>
        <begin position="144"/>
        <end position="197"/>
    </location>
</feature>
<keyword evidence="14" id="KW-1185">Reference proteome</keyword>
<dbReference type="InterPro" id="IPR000700">
    <property type="entry name" value="PAS-assoc_C"/>
</dbReference>
<feature type="domain" description="EH" evidence="8">
    <location>
        <begin position="973"/>
        <end position="1034"/>
    </location>
</feature>
<dbReference type="EC" id="2.7.13.3" evidence="2"/>
<evidence type="ECO:0000259" key="9">
    <source>
        <dbReference type="PROSITE" id="PS50109"/>
    </source>
</evidence>
<dbReference type="EMBL" id="BAABGA010000031">
    <property type="protein sequence ID" value="GAA4453655.1"/>
    <property type="molecule type" value="Genomic_DNA"/>
</dbReference>
<feature type="modified residue" description="4-aspartylphosphate" evidence="6">
    <location>
        <position position="1349"/>
    </location>
</feature>
<dbReference type="SMART" id="SM00388">
    <property type="entry name" value="HisKA"/>
    <property type="match status" value="1"/>
</dbReference>
<dbReference type="SUPFAM" id="SSF52172">
    <property type="entry name" value="CheY-like"/>
    <property type="match status" value="1"/>
</dbReference>
<evidence type="ECO:0000259" key="10">
    <source>
        <dbReference type="PROSITE" id="PS50110"/>
    </source>
</evidence>
<feature type="domain" description="Histidine kinase" evidence="9">
    <location>
        <begin position="1047"/>
        <end position="1265"/>
    </location>
</feature>
<dbReference type="Gene3D" id="3.40.50.2300">
    <property type="match status" value="1"/>
</dbReference>
<evidence type="ECO:0000256" key="6">
    <source>
        <dbReference type="PROSITE-ProRule" id="PRU00169"/>
    </source>
</evidence>
<dbReference type="PROSITE" id="PS50031">
    <property type="entry name" value="EH"/>
    <property type="match status" value="1"/>
</dbReference>
<evidence type="ECO:0000259" key="8">
    <source>
        <dbReference type="PROSITE" id="PS50031"/>
    </source>
</evidence>
<dbReference type="SUPFAM" id="SSF55781">
    <property type="entry name" value="GAF domain-like"/>
    <property type="match status" value="1"/>
</dbReference>
<evidence type="ECO:0000259" key="11">
    <source>
        <dbReference type="PROSITE" id="PS50112"/>
    </source>
</evidence>
<dbReference type="SUPFAM" id="SSF55785">
    <property type="entry name" value="PYP-like sensor domain (PAS domain)"/>
    <property type="match status" value="6"/>
</dbReference>
<evidence type="ECO:0000256" key="4">
    <source>
        <dbReference type="ARBA" id="ARBA00022679"/>
    </source>
</evidence>
<sequence>MKQSDRADMESVIADLQRELKATRLDLQRSIQDMESANEELRASNEELQAMNEELQTANRELHVSQEQLATREAQLRTITDAIPPAFAFVDRDMRYRFSNAAHAKHWQQPIEQIVGKTVTEVIGPEVFATIEPYLLDAFNGLQQTYELQLNFPGVRGKRIKEVTYVPQKNPDGSIGGCHVVLTDITERKRTEQELRESRRELAVGVEVAKLGLGRVDFRSNSVALTAEAAAMYGISDKAIVITRDDFHRTYHPEDRDEIIQRVQACLDSDGDGHCDLEHRIVLPSGEVRWINARKQVSFDDSVQPPIPMTAILAAQDITDRKRAELNLAFLSELQSRLNSLSSVSELMQLATQQTAEYLGLSRCLLVEFDEQAKYADIVHEYLRDSQPSLLGKHLVTSFHSPAERQSLLAGKQFYQGDTQHHDQDPKIASHFRKYQIGAFCNSAYVTEQRIRFVVSALKSHPYRWRRDELDLLQDIANRVCVRIERARAETELADRENHLRRVIDNTVAFIGVLDHEGNLLEANQTALRAGQLQRDDVIGKPFWECHWWNYDNDIADQLQQEFARAINGETIRHDVVIRIGKDDRTTIDFMLAPIRDADGKITYVIPSGVDIKDRKAAEDLVRQNAEQLADKQAKLIALLADYERAESKLQVLFDNGYYYTGIIELDGTTTDINEIALKQLGATREETIDRLFWDCPWWGNNEEVKRKLRDGLTLATAGEVYREDLPFWLPDGTERITDFIFTPARDQNGEVVFLVANGSDVTEVRRGQEELRKREQHLKLSLQAGRLGTWEWNPITGKIQWSEELQSIFGMSEPRTDITFDDILQIVHPDDREEAAHHLRSTVRGNESTYRFDCRIVREDNGKTSWVENLGLISRNKAGIAKLVTSITRDVTERKQTELALAEGKERLTMALRAGGMAVWEWSEEGVFWEDSMYDLLGLSPNCRRNASTLMQIVHREDLPRMIHAWRQTVNGNASLDEEFRILRPDGSVRWIAGVGEQVLTDKGEPKRILGLIWDITEQRELQDSLQEARAQAEAASDSKSEFLANMSHEIRTPMTAILGYTDLIAEQIKHPEALEHVRTIRRNGDFLLDIINDILDLSKIEAGKLDIAPERFAPNRLIEDVRSIMEVRATEGGLNLDVDYVGKIPSEVVSDPKRLKQILINLVGNAIKFTPSGEVRLRIGYQPDDRRLRIDIIDTGIGMKPEQKARLFKPFTQGDSSVTRHFGGTGLGLAISQRLAKMLGGTITVNSTEGQGSTFSLTIATGDIQGVDMIKPMAMIQPNQDEAPIASITLDCSVLVVDDRRDIRFLTKSLLTKAGATVDEAEDGEVAIKKVKALIGKGESYDLILLDMQMPKLDGYQTAEQLRRMGFSAPIIALTADAMQGDMSRCIEQGCNDYLSKPIHKATMLQMVSRYVGSMSK</sequence>
<evidence type="ECO:0000256" key="3">
    <source>
        <dbReference type="ARBA" id="ARBA00022553"/>
    </source>
</evidence>
<dbReference type="InterPro" id="IPR029016">
    <property type="entry name" value="GAF-like_dom_sf"/>
</dbReference>
<dbReference type="PROSITE" id="PS50113">
    <property type="entry name" value="PAC"/>
    <property type="match status" value="6"/>
</dbReference>
<dbReference type="Gene3D" id="3.30.565.10">
    <property type="entry name" value="Histidine kinase-like ATPase, C-terminal domain"/>
    <property type="match status" value="1"/>
</dbReference>
<dbReference type="InterPro" id="IPR004358">
    <property type="entry name" value="Sig_transdc_His_kin-like_C"/>
</dbReference>
<dbReference type="Pfam" id="PF02518">
    <property type="entry name" value="HATPase_c"/>
    <property type="match status" value="1"/>
</dbReference>
<dbReference type="Pfam" id="PF01590">
    <property type="entry name" value="GAF"/>
    <property type="match status" value="1"/>
</dbReference>
<feature type="domain" description="PAC" evidence="12">
    <location>
        <begin position="722"/>
        <end position="774"/>
    </location>
</feature>
<feature type="domain" description="Response regulatory" evidence="10">
    <location>
        <begin position="1295"/>
        <end position="1414"/>
    </location>
</feature>
<dbReference type="Pfam" id="PF08447">
    <property type="entry name" value="PAS_3"/>
    <property type="match status" value="3"/>
</dbReference>
<evidence type="ECO:0000313" key="14">
    <source>
        <dbReference type="Proteomes" id="UP001500840"/>
    </source>
</evidence>
<dbReference type="Gene3D" id="1.10.287.130">
    <property type="match status" value="1"/>
</dbReference>
<feature type="coiled-coil region" evidence="7">
    <location>
        <begin position="1017"/>
        <end position="1047"/>
    </location>
</feature>
<dbReference type="InterPro" id="IPR001610">
    <property type="entry name" value="PAC"/>
</dbReference>
<protein>
    <recommendedName>
        <fullName evidence="2">histidine kinase</fullName>
        <ecNumber evidence="2">2.7.13.3</ecNumber>
    </recommendedName>
</protein>
<comment type="caution">
    <text evidence="13">The sequence shown here is derived from an EMBL/GenBank/DDBJ whole genome shotgun (WGS) entry which is preliminary data.</text>
</comment>
<evidence type="ECO:0000256" key="7">
    <source>
        <dbReference type="SAM" id="Coils"/>
    </source>
</evidence>
<feature type="domain" description="PAC" evidence="12">
    <location>
        <begin position="977"/>
        <end position="1029"/>
    </location>
</feature>
<dbReference type="InterPro" id="IPR011006">
    <property type="entry name" value="CheY-like_superfamily"/>
</dbReference>
<dbReference type="PROSITE" id="PS50112">
    <property type="entry name" value="PAS"/>
    <property type="match status" value="1"/>
</dbReference>
<gene>
    <name evidence="13" type="ORF">GCM10023156_24910</name>
</gene>
<dbReference type="CDD" id="cd00082">
    <property type="entry name" value="HisKA"/>
    <property type="match status" value="1"/>
</dbReference>
<dbReference type="Gene3D" id="3.30.450.40">
    <property type="match status" value="1"/>
</dbReference>
<evidence type="ECO:0000259" key="12">
    <source>
        <dbReference type="PROSITE" id="PS50113"/>
    </source>
</evidence>
<dbReference type="SMART" id="SM00086">
    <property type="entry name" value="PAC"/>
    <property type="match status" value="5"/>
</dbReference>
<keyword evidence="7" id="KW-0175">Coiled coil</keyword>
<dbReference type="InterPro" id="IPR013655">
    <property type="entry name" value="PAS_fold_3"/>
</dbReference>
<dbReference type="NCBIfam" id="TIGR00229">
    <property type="entry name" value="sensory_box"/>
    <property type="match status" value="5"/>
</dbReference>
<dbReference type="PANTHER" id="PTHR43047:SF72">
    <property type="entry name" value="OSMOSENSING HISTIDINE PROTEIN KINASE SLN1"/>
    <property type="match status" value="1"/>
</dbReference>
<comment type="catalytic activity">
    <reaction evidence="1">
        <text>ATP + protein L-histidine = ADP + protein N-phospho-L-histidine.</text>
        <dbReference type="EC" id="2.7.13.3"/>
    </reaction>
</comment>
<organism evidence="13 14">
    <name type="scientific">Novipirellula rosea</name>
    <dbReference type="NCBI Taxonomy" id="1031540"/>
    <lineage>
        <taxon>Bacteria</taxon>
        <taxon>Pseudomonadati</taxon>
        <taxon>Planctomycetota</taxon>
        <taxon>Planctomycetia</taxon>
        <taxon>Pirellulales</taxon>
        <taxon>Pirellulaceae</taxon>
        <taxon>Novipirellula</taxon>
    </lineage>
</organism>
<keyword evidence="4" id="KW-0808">Transferase</keyword>
<dbReference type="CDD" id="cd17546">
    <property type="entry name" value="REC_hyHK_CKI1_RcsC-like"/>
    <property type="match status" value="1"/>
</dbReference>
<dbReference type="InterPro" id="IPR013656">
    <property type="entry name" value="PAS_4"/>
</dbReference>
<dbReference type="SMART" id="SM00387">
    <property type="entry name" value="HATPase_c"/>
    <property type="match status" value="1"/>
</dbReference>
<name>A0ABP8MPC6_9BACT</name>
<dbReference type="InterPro" id="IPR003594">
    <property type="entry name" value="HATPase_dom"/>
</dbReference>
<dbReference type="Gene3D" id="3.30.450.20">
    <property type="entry name" value="PAS domain"/>
    <property type="match status" value="6"/>
</dbReference>
<dbReference type="PROSITE" id="PS50110">
    <property type="entry name" value="RESPONSE_REGULATORY"/>
    <property type="match status" value="1"/>
</dbReference>
<dbReference type="SMART" id="SM00091">
    <property type="entry name" value="PAS"/>
    <property type="match status" value="6"/>
</dbReference>
<feature type="domain" description="PAC" evidence="12">
    <location>
        <begin position="275"/>
        <end position="330"/>
    </location>
</feature>
<evidence type="ECO:0000256" key="5">
    <source>
        <dbReference type="ARBA" id="ARBA00022777"/>
    </source>
</evidence>
<feature type="domain" description="PAS" evidence="11">
    <location>
        <begin position="496"/>
        <end position="541"/>
    </location>
</feature>
<dbReference type="PROSITE" id="PS50109">
    <property type="entry name" value="HIS_KIN"/>
    <property type="match status" value="1"/>
</dbReference>
<dbReference type="InterPro" id="IPR036097">
    <property type="entry name" value="HisK_dim/P_sf"/>
</dbReference>
<dbReference type="InterPro" id="IPR000261">
    <property type="entry name" value="EH_dom"/>
</dbReference>
<dbReference type="InterPro" id="IPR000014">
    <property type="entry name" value="PAS"/>
</dbReference>
<dbReference type="Pfam" id="PF00072">
    <property type="entry name" value="Response_reg"/>
    <property type="match status" value="1"/>
</dbReference>